<organism evidence="4 5">
    <name type="scientific">Actinacidiphila acididurans</name>
    <dbReference type="NCBI Taxonomy" id="2784346"/>
    <lineage>
        <taxon>Bacteria</taxon>
        <taxon>Bacillati</taxon>
        <taxon>Actinomycetota</taxon>
        <taxon>Actinomycetes</taxon>
        <taxon>Kitasatosporales</taxon>
        <taxon>Streptomycetaceae</taxon>
        <taxon>Actinacidiphila</taxon>
    </lineage>
</organism>
<sequence>MTEREHPTVLITGSSSGFGREAVALFRTRGWNVVATSRTPDTGPQADDLLVAALDVHDTDSIDTALSRAVERFGRLDCVVNNAGQGLLSVFESTPMTAVRQMFETNLFGMMEVTRRALPHLSARGGGRVVNVASGTGIVPEPFMSVYAATKFAVEGFSEALRYELAPRGITVKLVEPGLVRGTNFMDTTTAASLAVPVPPAYRDHVNQAIARYMEPSSFDLATPATVAEAIVTAATDTTSQLRYVIGEDIEATARMRRETSEKQYNDWALATYGGEQR</sequence>
<gene>
    <name evidence="4" type="ORF">ITX44_26040</name>
</gene>
<dbReference type="PANTHER" id="PTHR43976:SF16">
    <property type="entry name" value="SHORT-CHAIN DEHYDROGENASE_REDUCTASE FAMILY PROTEIN"/>
    <property type="match status" value="1"/>
</dbReference>
<evidence type="ECO:0000256" key="1">
    <source>
        <dbReference type="ARBA" id="ARBA00006484"/>
    </source>
</evidence>
<dbReference type="Proteomes" id="UP000749040">
    <property type="component" value="Unassembled WGS sequence"/>
</dbReference>
<protein>
    <submittedName>
        <fullName evidence="4">SDR family oxidoreductase</fullName>
    </submittedName>
</protein>
<dbReference type="EMBL" id="JADKYB010000015">
    <property type="protein sequence ID" value="MBM9507948.1"/>
    <property type="molecule type" value="Genomic_DNA"/>
</dbReference>
<evidence type="ECO:0000313" key="5">
    <source>
        <dbReference type="Proteomes" id="UP000749040"/>
    </source>
</evidence>
<name>A0ABS2TX76_9ACTN</name>
<dbReference type="RefSeq" id="WP_205359819.1">
    <property type="nucleotide sequence ID" value="NZ_JADKYB010000015.1"/>
</dbReference>
<dbReference type="PRINTS" id="PR00081">
    <property type="entry name" value="GDHRDH"/>
</dbReference>
<dbReference type="InterPro" id="IPR051911">
    <property type="entry name" value="SDR_oxidoreductase"/>
</dbReference>
<accession>A0ABS2TX76</accession>
<dbReference type="SUPFAM" id="SSF51735">
    <property type="entry name" value="NAD(P)-binding Rossmann-fold domains"/>
    <property type="match status" value="1"/>
</dbReference>
<dbReference type="PROSITE" id="PS00061">
    <property type="entry name" value="ADH_SHORT"/>
    <property type="match status" value="1"/>
</dbReference>
<keyword evidence="2" id="KW-0560">Oxidoreductase</keyword>
<evidence type="ECO:0000256" key="2">
    <source>
        <dbReference type="ARBA" id="ARBA00023002"/>
    </source>
</evidence>
<comment type="caution">
    <text evidence="4">The sequence shown here is derived from an EMBL/GenBank/DDBJ whole genome shotgun (WGS) entry which is preliminary data.</text>
</comment>
<keyword evidence="5" id="KW-1185">Reference proteome</keyword>
<dbReference type="PRINTS" id="PR00080">
    <property type="entry name" value="SDRFAMILY"/>
</dbReference>
<dbReference type="CDD" id="cd05374">
    <property type="entry name" value="17beta-HSD-like_SDR_c"/>
    <property type="match status" value="1"/>
</dbReference>
<dbReference type="PANTHER" id="PTHR43976">
    <property type="entry name" value="SHORT CHAIN DEHYDROGENASE"/>
    <property type="match status" value="1"/>
</dbReference>
<proteinExistence type="inferred from homology"/>
<dbReference type="Gene3D" id="3.40.50.720">
    <property type="entry name" value="NAD(P)-binding Rossmann-like Domain"/>
    <property type="match status" value="1"/>
</dbReference>
<dbReference type="InterPro" id="IPR036291">
    <property type="entry name" value="NAD(P)-bd_dom_sf"/>
</dbReference>
<dbReference type="Pfam" id="PF00106">
    <property type="entry name" value="adh_short"/>
    <property type="match status" value="1"/>
</dbReference>
<reference evidence="4 5" key="1">
    <citation type="submission" date="2021-01" db="EMBL/GenBank/DDBJ databases">
        <title>Streptomyces acididurans sp. nov., isolated from a peat swamp forest soil.</title>
        <authorList>
            <person name="Chantavorakit T."/>
            <person name="Duangmal K."/>
        </authorList>
    </citation>
    <scope>NUCLEOTIDE SEQUENCE [LARGE SCALE GENOMIC DNA]</scope>
    <source>
        <strain evidence="4 5">KK5PA1</strain>
    </source>
</reference>
<evidence type="ECO:0000256" key="3">
    <source>
        <dbReference type="RuleBase" id="RU000363"/>
    </source>
</evidence>
<dbReference type="InterPro" id="IPR002347">
    <property type="entry name" value="SDR_fam"/>
</dbReference>
<comment type="similarity">
    <text evidence="1 3">Belongs to the short-chain dehydrogenases/reductases (SDR) family.</text>
</comment>
<evidence type="ECO:0000313" key="4">
    <source>
        <dbReference type="EMBL" id="MBM9507948.1"/>
    </source>
</evidence>
<dbReference type="InterPro" id="IPR020904">
    <property type="entry name" value="Sc_DH/Rdtase_CS"/>
</dbReference>